<accession>A0A1X6Z5K3</accession>
<protein>
    <submittedName>
        <fullName evidence="2">Uncharacterized protein</fullName>
    </submittedName>
</protein>
<dbReference type="Proteomes" id="UP000193207">
    <property type="component" value="Unassembled WGS sequence"/>
</dbReference>
<gene>
    <name evidence="2" type="ORF">ROH8110_02195</name>
</gene>
<reference evidence="2 3" key="1">
    <citation type="submission" date="2017-03" db="EMBL/GenBank/DDBJ databases">
        <authorList>
            <person name="Afonso C.L."/>
            <person name="Miller P.J."/>
            <person name="Scott M.A."/>
            <person name="Spackman E."/>
            <person name="Goraichik I."/>
            <person name="Dimitrov K.M."/>
            <person name="Suarez D.L."/>
            <person name="Swayne D.E."/>
        </authorList>
    </citation>
    <scope>NUCLEOTIDE SEQUENCE [LARGE SCALE GENOMIC DNA]</scope>
    <source>
        <strain evidence="2 3">CECT 8110</strain>
    </source>
</reference>
<organism evidence="2 3">
    <name type="scientific">Roseovarius halotolerans</name>
    <dbReference type="NCBI Taxonomy" id="505353"/>
    <lineage>
        <taxon>Bacteria</taxon>
        <taxon>Pseudomonadati</taxon>
        <taxon>Pseudomonadota</taxon>
        <taxon>Alphaproteobacteria</taxon>
        <taxon>Rhodobacterales</taxon>
        <taxon>Roseobacteraceae</taxon>
        <taxon>Roseovarius</taxon>
    </lineage>
</organism>
<keyword evidence="3" id="KW-1185">Reference proteome</keyword>
<feature type="region of interest" description="Disordered" evidence="1">
    <location>
        <begin position="15"/>
        <end position="34"/>
    </location>
</feature>
<name>A0A1X6Z5K3_9RHOB</name>
<dbReference type="EMBL" id="FWFU01000002">
    <property type="protein sequence ID" value="SLN41058.1"/>
    <property type="molecule type" value="Genomic_DNA"/>
</dbReference>
<sequence length="307" mass="34469">MRSIVECQNVGSADNSDVKSSIEGYHNLSAPDPKRQKASREIIDRLFEDAANVWVTHYSCESFYDRTDGRSPRITSIAVRKLDSGQTISFSIHQVAEMDGIDLAGITAHYDTLERKMLDAFFAHIGGHRGMKYLHWNMRDINYGFAAIEHRYRVLGGTPAFIIPDENKFDLARLLIDIYGVGYTGHPRLTTLLDKNKIQPRDFLNGASEAEAFEQGNFVGLHQSTLRKVDMIANLAGRARDRSLKTNTTWWEMHGGRLRTFINFAAESRTFQLVAGTASIIGLVIAFQPTLPGSLWAFLRNLFVSGP</sequence>
<evidence type="ECO:0000313" key="3">
    <source>
        <dbReference type="Proteomes" id="UP000193207"/>
    </source>
</evidence>
<evidence type="ECO:0000256" key="1">
    <source>
        <dbReference type="SAM" id="MobiDB-lite"/>
    </source>
</evidence>
<dbReference type="AlphaFoldDB" id="A0A1X6Z5K3"/>
<proteinExistence type="predicted"/>
<evidence type="ECO:0000313" key="2">
    <source>
        <dbReference type="EMBL" id="SLN41058.1"/>
    </source>
</evidence>